<evidence type="ECO:0000256" key="14">
    <source>
        <dbReference type="SAM" id="MobiDB-lite"/>
    </source>
</evidence>
<dbReference type="PROSITE" id="PS50016">
    <property type="entry name" value="ZF_PHD_2"/>
    <property type="match status" value="1"/>
</dbReference>
<protein>
    <submittedName>
        <fullName evidence="17">Pathogenesis-related homeodomain protein</fullName>
    </submittedName>
</protein>
<feature type="region of interest" description="Disordered" evidence="14">
    <location>
        <begin position="85"/>
        <end position="120"/>
    </location>
</feature>
<dbReference type="Pfam" id="PF00628">
    <property type="entry name" value="PHD"/>
    <property type="match status" value="1"/>
</dbReference>
<comment type="subcellular location">
    <subcellularLocation>
        <location evidence="1 11 13">Nucleus</location>
    </subcellularLocation>
</comment>
<dbReference type="SUPFAM" id="SSF57903">
    <property type="entry name" value="FYVE/PHD zinc finger"/>
    <property type="match status" value="1"/>
</dbReference>
<dbReference type="InterPro" id="IPR019787">
    <property type="entry name" value="Znf_PHD-finger"/>
</dbReference>
<dbReference type="InterPro" id="IPR013083">
    <property type="entry name" value="Znf_RING/FYVE/PHD"/>
</dbReference>
<dbReference type="PANTHER" id="PTHR12628">
    <property type="entry name" value="POLYCOMB-LIKE TRANSCRIPTION FACTOR"/>
    <property type="match status" value="1"/>
</dbReference>
<dbReference type="Pfam" id="PF00046">
    <property type="entry name" value="Homeodomain"/>
    <property type="match status" value="1"/>
</dbReference>
<gene>
    <name evidence="17" type="primary">PRH_2</name>
    <name evidence="17" type="ORF">g.58265</name>
</gene>
<dbReference type="Gene3D" id="1.10.10.60">
    <property type="entry name" value="Homeodomain-like"/>
    <property type="match status" value="1"/>
</dbReference>
<dbReference type="PANTHER" id="PTHR12628:SF10">
    <property type="entry name" value="HOMEOBOX DOMAIN-CONTAINING PROTEIN"/>
    <property type="match status" value="1"/>
</dbReference>
<keyword evidence="10 11" id="KW-0539">Nucleus</keyword>
<dbReference type="InterPro" id="IPR009057">
    <property type="entry name" value="Homeodomain-like_sf"/>
</dbReference>
<keyword evidence="4 12" id="KW-0863">Zinc-finger</keyword>
<dbReference type="CDD" id="cd15504">
    <property type="entry name" value="PHD_PRHA_like"/>
    <property type="match status" value="1"/>
</dbReference>
<evidence type="ECO:0000256" key="7">
    <source>
        <dbReference type="ARBA" id="ARBA00023125"/>
    </source>
</evidence>
<dbReference type="FunFam" id="3.30.40.10:FF:000270">
    <property type="entry name" value="pathogenesis-related homeodomain protein-like"/>
    <property type="match status" value="1"/>
</dbReference>
<evidence type="ECO:0000256" key="10">
    <source>
        <dbReference type="ARBA" id="ARBA00023242"/>
    </source>
</evidence>
<dbReference type="FunFam" id="1.10.10.60:FF:000437">
    <property type="entry name" value="pathogenesis-related homeodomain protein"/>
    <property type="match status" value="1"/>
</dbReference>
<keyword evidence="3" id="KW-0479">Metal-binding</keyword>
<evidence type="ECO:0000256" key="9">
    <source>
        <dbReference type="ARBA" id="ARBA00023163"/>
    </source>
</evidence>
<dbReference type="GO" id="GO:0005634">
    <property type="term" value="C:nucleus"/>
    <property type="evidence" value="ECO:0007669"/>
    <property type="project" value="UniProtKB-SubCell"/>
</dbReference>
<evidence type="ECO:0000256" key="4">
    <source>
        <dbReference type="ARBA" id="ARBA00022771"/>
    </source>
</evidence>
<proteinExistence type="inferred from homology"/>
<keyword evidence="9" id="KW-0804">Transcription</keyword>
<name>A0A1D1ZFD2_9ARAE</name>
<dbReference type="InterPro" id="IPR045876">
    <property type="entry name" value="PRHA-like_PHD-finger"/>
</dbReference>
<dbReference type="GO" id="GO:0043565">
    <property type="term" value="F:sequence-specific DNA binding"/>
    <property type="evidence" value="ECO:0007669"/>
    <property type="project" value="UniProtKB-ARBA"/>
</dbReference>
<dbReference type="InterPro" id="IPR001965">
    <property type="entry name" value="Znf_PHD"/>
</dbReference>
<evidence type="ECO:0000256" key="6">
    <source>
        <dbReference type="ARBA" id="ARBA00023015"/>
    </source>
</evidence>
<reference evidence="17" key="1">
    <citation type="submission" date="2015-07" db="EMBL/GenBank/DDBJ databases">
        <title>Transcriptome Assembly of Anthurium amnicola.</title>
        <authorList>
            <person name="Suzuki J."/>
        </authorList>
    </citation>
    <scope>NUCLEOTIDE SEQUENCE</scope>
</reference>
<dbReference type="CDD" id="cd00086">
    <property type="entry name" value="homeodomain"/>
    <property type="match status" value="1"/>
</dbReference>
<feature type="DNA-binding region" description="Homeobox" evidence="11">
    <location>
        <begin position="458"/>
        <end position="517"/>
    </location>
</feature>
<keyword evidence="8 11" id="KW-0371">Homeobox</keyword>
<evidence type="ECO:0000256" key="12">
    <source>
        <dbReference type="PROSITE-ProRule" id="PRU00146"/>
    </source>
</evidence>
<feature type="region of interest" description="Disordered" evidence="14">
    <location>
        <begin position="395"/>
        <end position="432"/>
    </location>
</feature>
<keyword evidence="5" id="KW-0862">Zinc</keyword>
<feature type="compositionally biased region" description="Acidic residues" evidence="14">
    <location>
        <begin position="315"/>
        <end position="325"/>
    </location>
</feature>
<evidence type="ECO:0000259" key="16">
    <source>
        <dbReference type="PROSITE" id="PS50071"/>
    </source>
</evidence>
<dbReference type="InterPro" id="IPR011011">
    <property type="entry name" value="Znf_FYVE_PHD"/>
</dbReference>
<evidence type="ECO:0000256" key="2">
    <source>
        <dbReference type="ARBA" id="ARBA00007427"/>
    </source>
</evidence>
<feature type="region of interest" description="Disordered" evidence="14">
    <location>
        <begin position="32"/>
        <end position="53"/>
    </location>
</feature>
<comment type="similarity">
    <text evidence="2">Belongs to the PHD-associated homeobox family.</text>
</comment>
<evidence type="ECO:0000256" key="1">
    <source>
        <dbReference type="ARBA" id="ARBA00004123"/>
    </source>
</evidence>
<feature type="compositionally biased region" description="Basic and acidic residues" evidence="14">
    <location>
        <begin position="367"/>
        <end position="377"/>
    </location>
</feature>
<feature type="compositionally biased region" description="Polar residues" evidence="14">
    <location>
        <begin position="357"/>
        <end position="366"/>
    </location>
</feature>
<feature type="compositionally biased region" description="Basic residues" evidence="14">
    <location>
        <begin position="108"/>
        <end position="120"/>
    </location>
</feature>
<evidence type="ECO:0000256" key="5">
    <source>
        <dbReference type="ARBA" id="ARBA00022833"/>
    </source>
</evidence>
<dbReference type="EMBL" id="GDJX01002262">
    <property type="protein sequence ID" value="JAT65674.1"/>
    <property type="molecule type" value="Transcribed_RNA"/>
</dbReference>
<dbReference type="GO" id="GO:0003682">
    <property type="term" value="F:chromatin binding"/>
    <property type="evidence" value="ECO:0007669"/>
    <property type="project" value="TreeGrafter"/>
</dbReference>
<feature type="region of interest" description="Disordered" evidence="14">
    <location>
        <begin position="301"/>
        <end position="328"/>
    </location>
</feature>
<dbReference type="GO" id="GO:0045814">
    <property type="term" value="P:negative regulation of gene expression, epigenetic"/>
    <property type="evidence" value="ECO:0007669"/>
    <property type="project" value="TreeGrafter"/>
</dbReference>
<dbReference type="SMART" id="SM00389">
    <property type="entry name" value="HOX"/>
    <property type="match status" value="1"/>
</dbReference>
<evidence type="ECO:0000256" key="13">
    <source>
        <dbReference type="RuleBase" id="RU000682"/>
    </source>
</evidence>
<feature type="domain" description="Homeobox" evidence="16">
    <location>
        <begin position="456"/>
        <end position="516"/>
    </location>
</feature>
<evidence type="ECO:0000256" key="11">
    <source>
        <dbReference type="PROSITE-ProRule" id="PRU00108"/>
    </source>
</evidence>
<dbReference type="SMART" id="SM00249">
    <property type="entry name" value="PHD"/>
    <property type="match status" value="1"/>
</dbReference>
<dbReference type="GO" id="GO:0006355">
    <property type="term" value="P:regulation of DNA-templated transcription"/>
    <property type="evidence" value="ECO:0007669"/>
    <property type="project" value="UniProtKB-ARBA"/>
</dbReference>
<feature type="domain" description="PHD-type" evidence="15">
    <location>
        <begin position="214"/>
        <end position="269"/>
    </location>
</feature>
<dbReference type="GO" id="GO:0010557">
    <property type="term" value="P:positive regulation of macromolecule biosynthetic process"/>
    <property type="evidence" value="ECO:0007669"/>
    <property type="project" value="UniProtKB-ARBA"/>
</dbReference>
<organism evidence="17">
    <name type="scientific">Anthurium amnicola</name>
    <dbReference type="NCBI Taxonomy" id="1678845"/>
    <lineage>
        <taxon>Eukaryota</taxon>
        <taxon>Viridiplantae</taxon>
        <taxon>Streptophyta</taxon>
        <taxon>Embryophyta</taxon>
        <taxon>Tracheophyta</taxon>
        <taxon>Spermatophyta</taxon>
        <taxon>Magnoliopsida</taxon>
        <taxon>Liliopsida</taxon>
        <taxon>Araceae</taxon>
        <taxon>Pothoideae</taxon>
        <taxon>Potheae</taxon>
        <taxon>Anthurium</taxon>
    </lineage>
</organism>
<dbReference type="AlphaFoldDB" id="A0A1D1ZFD2"/>
<dbReference type="InterPro" id="IPR019786">
    <property type="entry name" value="Zinc_finger_PHD-type_CS"/>
</dbReference>
<evidence type="ECO:0000256" key="3">
    <source>
        <dbReference type="ARBA" id="ARBA00022723"/>
    </source>
</evidence>
<dbReference type="SUPFAM" id="SSF46689">
    <property type="entry name" value="Homeodomain-like"/>
    <property type="match status" value="1"/>
</dbReference>
<feature type="compositionally biased region" description="Polar residues" evidence="14">
    <location>
        <begin position="32"/>
        <end position="43"/>
    </location>
</feature>
<dbReference type="InterPro" id="IPR001356">
    <property type="entry name" value="HD"/>
</dbReference>
<dbReference type="Gene3D" id="3.30.40.10">
    <property type="entry name" value="Zinc/RING finger domain, C3HC4 (zinc finger)"/>
    <property type="match status" value="1"/>
</dbReference>
<dbReference type="PROSITE" id="PS50071">
    <property type="entry name" value="HOMEOBOX_2"/>
    <property type="match status" value="1"/>
</dbReference>
<feature type="region of interest" description="Disordered" evidence="14">
    <location>
        <begin position="357"/>
        <end position="379"/>
    </location>
</feature>
<evidence type="ECO:0000313" key="17">
    <source>
        <dbReference type="EMBL" id="JAT65674.1"/>
    </source>
</evidence>
<accession>A0A1D1ZFD2</accession>
<keyword evidence="6" id="KW-0805">Transcription regulation</keyword>
<evidence type="ECO:0000256" key="8">
    <source>
        <dbReference type="ARBA" id="ARBA00023155"/>
    </source>
</evidence>
<evidence type="ECO:0000259" key="15">
    <source>
        <dbReference type="PROSITE" id="PS50016"/>
    </source>
</evidence>
<dbReference type="GO" id="GO:0008270">
    <property type="term" value="F:zinc ion binding"/>
    <property type="evidence" value="ECO:0007669"/>
    <property type="project" value="UniProtKB-KW"/>
</dbReference>
<keyword evidence="7 11" id="KW-0238">DNA-binding</keyword>
<dbReference type="PROSITE" id="PS01359">
    <property type="entry name" value="ZF_PHD_1"/>
    <property type="match status" value="1"/>
</dbReference>
<sequence>MQMIRKRSARYTPKKSSFCKWESRSNLNSSVLKNDGHNISSSKGGMPRLKSSIKKARARKNIINERGRAIEKNSIRSWRSLKSAGEESPPLCHGRSVIHADGDGGLRRTGKRRRKRKKKTTVLDEASRLQRRTRYLLIRMKLEQNLIDAYSAEGWKGQSREKIKPEKELQRARKQILNCKLGIRDAIHQLELLSSEGCIEESMISPDGSVHHEHIFCAKCKSREAFPDNDIVLCDGTCNCAFHQKCLEPPLAKVPPGDQGWLCKFCECKVEILEAVNAHLGTCFSVNSGWEDIFKEAATGLDGGNPYLDPAQEWPSEDSQDDDYNPEIKEKSNSMMSIEDNIPDDASSFSSLCCSSDEATSGSKQPLNDDKDGDCKTKSYRRQRRDVDYKQLYNEMFGKDQYENEQSEDEDWGPHRRKHRRLESDDSINMGSCGDAVQRQTFQFTRDIEKKLPSSSQERKPLFRIPRDAVKKLRQVFAENELPSRAVKEDLSKQLGLSSEKVSKWFKNARYAALKIRKSEGTEVLSDYIKSSPNTREKQISNAATTKGRSYLTFSAEIQVPRNLRKNLRRKNLKSIRQPLRKQQKRAANSLPSDSTKINKCFNTAKFSYKQASGLSATFKKSARKECPARHASDKRNNEQLYLNEIERLCNLNEKITKLKARLRACEEGHMSNKCKSTEQLVIYVPVAEVKEKA</sequence>